<reference evidence="1 2" key="1">
    <citation type="journal article" date="2019" name="Commun. Biol.">
        <title>The bagworm genome reveals a unique fibroin gene that provides high tensile strength.</title>
        <authorList>
            <person name="Kono N."/>
            <person name="Nakamura H."/>
            <person name="Ohtoshi R."/>
            <person name="Tomita M."/>
            <person name="Numata K."/>
            <person name="Arakawa K."/>
        </authorList>
    </citation>
    <scope>NUCLEOTIDE SEQUENCE [LARGE SCALE GENOMIC DNA]</scope>
</reference>
<dbReference type="AlphaFoldDB" id="A0A4C1V9E5"/>
<comment type="caution">
    <text evidence="1">The sequence shown here is derived from an EMBL/GenBank/DDBJ whole genome shotgun (WGS) entry which is preliminary data.</text>
</comment>
<gene>
    <name evidence="1" type="ORF">EVAR_7386_1</name>
</gene>
<evidence type="ECO:0000313" key="1">
    <source>
        <dbReference type="EMBL" id="GBP34335.1"/>
    </source>
</evidence>
<name>A0A4C1V9E5_EUMVA</name>
<evidence type="ECO:0000313" key="2">
    <source>
        <dbReference type="Proteomes" id="UP000299102"/>
    </source>
</evidence>
<protein>
    <submittedName>
        <fullName evidence="1">Uncharacterized protein</fullName>
    </submittedName>
</protein>
<keyword evidence="2" id="KW-1185">Reference proteome</keyword>
<sequence>MIRLKDLIDPHQAQSFSLSTELGQKVRASPQQTVEGTKGFHILTYPSRLRSFRDVAGSRSMAQSATTVTCTTVMHHRSPRYSAEGLGRVQTAARFARAGYDPVPSSLVPSTRTATHSASERRPLFHVAGVAGYLLVHRQSVPSNAIAS</sequence>
<dbReference type="EMBL" id="BGZK01000287">
    <property type="protein sequence ID" value="GBP34335.1"/>
    <property type="molecule type" value="Genomic_DNA"/>
</dbReference>
<organism evidence="1 2">
    <name type="scientific">Eumeta variegata</name>
    <name type="common">Bagworm moth</name>
    <name type="synonym">Eumeta japonica</name>
    <dbReference type="NCBI Taxonomy" id="151549"/>
    <lineage>
        <taxon>Eukaryota</taxon>
        <taxon>Metazoa</taxon>
        <taxon>Ecdysozoa</taxon>
        <taxon>Arthropoda</taxon>
        <taxon>Hexapoda</taxon>
        <taxon>Insecta</taxon>
        <taxon>Pterygota</taxon>
        <taxon>Neoptera</taxon>
        <taxon>Endopterygota</taxon>
        <taxon>Lepidoptera</taxon>
        <taxon>Glossata</taxon>
        <taxon>Ditrysia</taxon>
        <taxon>Tineoidea</taxon>
        <taxon>Psychidae</taxon>
        <taxon>Oiketicinae</taxon>
        <taxon>Eumeta</taxon>
    </lineage>
</organism>
<dbReference type="Proteomes" id="UP000299102">
    <property type="component" value="Unassembled WGS sequence"/>
</dbReference>
<accession>A0A4C1V9E5</accession>
<proteinExistence type="predicted"/>